<feature type="non-terminal residue" evidence="4">
    <location>
        <position position="829"/>
    </location>
</feature>
<dbReference type="InterPro" id="IPR025641">
    <property type="entry name" value="DUF4340"/>
</dbReference>
<gene>
    <name evidence="4" type="ORF">R5W23_002986</name>
</gene>
<protein>
    <submittedName>
        <fullName evidence="4">DUF4340 domain-containing protein</fullName>
    </submittedName>
</protein>
<keyword evidence="5" id="KW-1185">Reference proteome</keyword>
<dbReference type="RefSeq" id="WP_320684756.1">
    <property type="nucleotide sequence ID" value="NZ_JAXBLV010000002.1"/>
</dbReference>
<evidence type="ECO:0000313" key="4">
    <source>
        <dbReference type="EMBL" id="MDY3557721.1"/>
    </source>
</evidence>
<feature type="transmembrane region" description="Helical" evidence="2">
    <location>
        <begin position="7"/>
        <end position="25"/>
    </location>
</feature>
<reference evidence="5" key="1">
    <citation type="journal article" date="2023" name="Mar. Drugs">
        <title>Gemmata algarum, a Novel Planctomycete Isolated from an Algal Mat, Displays Antimicrobial Activity.</title>
        <authorList>
            <person name="Kumar G."/>
            <person name="Kallscheuer N."/>
            <person name="Kashif M."/>
            <person name="Ahamad S."/>
            <person name="Jagadeeshwari U."/>
            <person name="Pannikurungottu S."/>
            <person name="Haufschild T."/>
            <person name="Kabuu M."/>
            <person name="Sasikala C."/>
            <person name="Jogler C."/>
            <person name="Ramana C."/>
        </authorList>
    </citation>
    <scope>NUCLEOTIDE SEQUENCE [LARGE SCALE GENOMIC DNA]</scope>
    <source>
        <strain evidence="5">JC673</strain>
    </source>
</reference>
<evidence type="ECO:0000256" key="1">
    <source>
        <dbReference type="SAM" id="MobiDB-lite"/>
    </source>
</evidence>
<keyword evidence="2" id="KW-1133">Transmembrane helix</keyword>
<evidence type="ECO:0000259" key="3">
    <source>
        <dbReference type="Pfam" id="PF14238"/>
    </source>
</evidence>
<evidence type="ECO:0000256" key="2">
    <source>
        <dbReference type="SAM" id="Phobius"/>
    </source>
</evidence>
<dbReference type="Proteomes" id="UP001272242">
    <property type="component" value="Unassembled WGS sequence"/>
</dbReference>
<dbReference type="Pfam" id="PF14238">
    <property type="entry name" value="DUF4340"/>
    <property type="match status" value="3"/>
</dbReference>
<feature type="compositionally biased region" description="Basic and acidic residues" evidence="1">
    <location>
        <begin position="460"/>
        <end position="484"/>
    </location>
</feature>
<accession>A0ABU5EQU6</accession>
<evidence type="ECO:0000313" key="5">
    <source>
        <dbReference type="Proteomes" id="UP001272242"/>
    </source>
</evidence>
<name>A0ABU5EQU6_9BACT</name>
<feature type="domain" description="DUF4340" evidence="3">
    <location>
        <begin position="257"/>
        <end position="436"/>
    </location>
</feature>
<organism evidence="4 5">
    <name type="scientific">Gemmata algarum</name>
    <dbReference type="NCBI Taxonomy" id="2975278"/>
    <lineage>
        <taxon>Bacteria</taxon>
        <taxon>Pseudomonadati</taxon>
        <taxon>Planctomycetota</taxon>
        <taxon>Planctomycetia</taxon>
        <taxon>Gemmatales</taxon>
        <taxon>Gemmataceae</taxon>
        <taxon>Gemmata</taxon>
    </lineage>
</organism>
<sequence length="829" mass="88565">MNFRLTAILFGIVFVIGVVLLILSFDAPDTSPAGVLVAELDTAGKKSDDVDEIEFERPGAEPLLIKRTDKDRNTWQIQKPIAAPADASRVQPVIVALLKAKPTTYAGNTGNPAAHGLEPVGLKVTLRAGDKSSTINLGDVTLGDKGVVFVTTSAQPKRSMAVRRDDLMALFREPKDGSAAALAKWTADYRATNVFPANPQSVGEDVASVRLELPNKKQALALTHTTSGPWTFDAPANWGDADVEGDAVPLPGTFTGVRRLLGALTSLNAATPADFIDQPKDLKEYGLNADNPDLVKVELKTRDGQSATVFLGKRETAPAAPAMPGAAPQPNSKVYVRVEGLPGVIRATAGDLTGLNGVIADPAPLRDRTLVTVDRSKVDGIDIALPGQPAVTKLRRAGGPVWRLYGAPNDPQPAYGAAVDKFLDVVLARRTVKDFPAAANFPVAATVSVWADGFLPSADPKTEPTKKGEPIKLEFGPREGDSVRVRRTAPGQPPVEFILPAQVRVGAGLDAADVEASVKKTRLDLLDPSLPTFGSDAVTTLTVSGANGFTVTKDEKPDPTTKEVLWRYTPPEAKKGQVADAKTLDGLLQLLSTTQSVTRFVDESLDAAKPDEAKKLEEYGFVPGPRMKVVVGLSPTSPDKERVYEFGKDAADPNFVYARVGGRSAVFTLPRLVFDRFVNPDLRDRLVLRAVPATVNKVELRGWGDAGFVTELIFEKSKEGGWVATKAPPGYTADPAKVSAFVDILTRERAKTFEKGVPEGKHGFGDPKASLQVVLHWPGGAVPLTFGSSPDNGASYYMWSGWLPKSDPVFTFDAALLKPFKEKPGGFAK</sequence>
<dbReference type="EMBL" id="JAXBLV010000002">
    <property type="protein sequence ID" value="MDY3557721.1"/>
    <property type="molecule type" value="Genomic_DNA"/>
</dbReference>
<feature type="domain" description="DUF4340" evidence="3">
    <location>
        <begin position="578"/>
        <end position="752"/>
    </location>
</feature>
<feature type="domain" description="DUF4340" evidence="3">
    <location>
        <begin position="75"/>
        <end position="157"/>
    </location>
</feature>
<keyword evidence="2" id="KW-0812">Transmembrane</keyword>
<proteinExistence type="predicted"/>
<keyword evidence="2" id="KW-0472">Membrane</keyword>
<feature type="region of interest" description="Disordered" evidence="1">
    <location>
        <begin position="460"/>
        <end position="485"/>
    </location>
</feature>
<comment type="caution">
    <text evidence="4">The sequence shown here is derived from an EMBL/GenBank/DDBJ whole genome shotgun (WGS) entry which is preliminary data.</text>
</comment>